<feature type="chain" id="PRO_5036452288" evidence="3">
    <location>
        <begin position="22"/>
        <end position="530"/>
    </location>
</feature>
<comment type="caution">
    <text evidence="5">The sequence shown here is derived from an EMBL/GenBank/DDBJ whole genome shotgun (WGS) entry which is preliminary data.</text>
</comment>
<keyword evidence="3" id="KW-0732">Signal</keyword>
<feature type="signal peptide" evidence="3">
    <location>
        <begin position="1"/>
        <end position="21"/>
    </location>
</feature>
<dbReference type="GO" id="GO:0016787">
    <property type="term" value="F:hydrolase activity"/>
    <property type="evidence" value="ECO:0007669"/>
    <property type="project" value="UniProtKB-KW"/>
</dbReference>
<reference evidence="5" key="1">
    <citation type="submission" date="2020-08" db="EMBL/GenBank/DDBJ databases">
        <title>Multicomponent nature underlies the extraordinary mechanical properties of spider dragline silk.</title>
        <authorList>
            <person name="Kono N."/>
            <person name="Nakamura H."/>
            <person name="Mori M."/>
            <person name="Yoshida Y."/>
            <person name="Ohtoshi R."/>
            <person name="Malay A.D."/>
            <person name="Moran D.A.P."/>
            <person name="Tomita M."/>
            <person name="Numata K."/>
            <person name="Arakawa K."/>
        </authorList>
    </citation>
    <scope>NUCLEOTIDE SEQUENCE</scope>
</reference>
<feature type="active site" description="Acyl-ester intermediate" evidence="2">
    <location>
        <position position="231"/>
    </location>
</feature>
<feature type="active site" description="Charge relay system" evidence="2">
    <location>
        <position position="207"/>
    </location>
</feature>
<evidence type="ECO:0000259" key="4">
    <source>
        <dbReference type="Pfam" id="PF01425"/>
    </source>
</evidence>
<dbReference type="PIRSF" id="PIRSF001221">
    <property type="entry name" value="Amidase_fungi"/>
    <property type="match status" value="1"/>
</dbReference>
<comment type="similarity">
    <text evidence="1">Belongs to the amidase family.</text>
</comment>
<dbReference type="EMBL" id="BMAW01096631">
    <property type="protein sequence ID" value="GFS75580.1"/>
    <property type="molecule type" value="Genomic_DNA"/>
</dbReference>
<accession>A0A8X6MSG5</accession>
<dbReference type="InterPro" id="IPR023631">
    <property type="entry name" value="Amidase_dom"/>
</dbReference>
<dbReference type="PANTHER" id="PTHR43372:SF4">
    <property type="entry name" value="FATTY-ACID AMIDE HYDROLASE 2"/>
    <property type="match status" value="1"/>
</dbReference>
<dbReference type="GO" id="GO:0012505">
    <property type="term" value="C:endomembrane system"/>
    <property type="evidence" value="ECO:0007669"/>
    <property type="project" value="TreeGrafter"/>
</dbReference>
<feature type="active site" description="Charge relay system" evidence="2">
    <location>
        <position position="132"/>
    </location>
</feature>
<dbReference type="PANTHER" id="PTHR43372">
    <property type="entry name" value="FATTY-ACID AMIDE HYDROLASE"/>
    <property type="match status" value="1"/>
</dbReference>
<dbReference type="AlphaFoldDB" id="A0A8X6MSG5"/>
<dbReference type="Proteomes" id="UP000887013">
    <property type="component" value="Unassembled WGS sequence"/>
</dbReference>
<dbReference type="OrthoDB" id="6428749at2759"/>
<organism evidence="5 6">
    <name type="scientific">Nephila pilipes</name>
    <name type="common">Giant wood spider</name>
    <name type="synonym">Nephila maculata</name>
    <dbReference type="NCBI Taxonomy" id="299642"/>
    <lineage>
        <taxon>Eukaryota</taxon>
        <taxon>Metazoa</taxon>
        <taxon>Ecdysozoa</taxon>
        <taxon>Arthropoda</taxon>
        <taxon>Chelicerata</taxon>
        <taxon>Arachnida</taxon>
        <taxon>Araneae</taxon>
        <taxon>Araneomorphae</taxon>
        <taxon>Entelegynae</taxon>
        <taxon>Araneoidea</taxon>
        <taxon>Nephilidae</taxon>
        <taxon>Nephila</taxon>
    </lineage>
</organism>
<feature type="domain" description="Amidase" evidence="4">
    <location>
        <begin position="70"/>
        <end position="506"/>
    </location>
</feature>
<dbReference type="InterPro" id="IPR052739">
    <property type="entry name" value="FAAH2"/>
</dbReference>
<keyword evidence="6" id="KW-1185">Reference proteome</keyword>
<dbReference type="InterPro" id="IPR036928">
    <property type="entry name" value="AS_sf"/>
</dbReference>
<name>A0A8X6MSG5_NEPPI</name>
<evidence type="ECO:0000256" key="2">
    <source>
        <dbReference type="PIRSR" id="PIRSR001221-1"/>
    </source>
</evidence>
<dbReference type="InterPro" id="IPR020556">
    <property type="entry name" value="Amidase_CS"/>
</dbReference>
<dbReference type="PROSITE" id="PS00571">
    <property type="entry name" value="AMIDASES"/>
    <property type="match status" value="1"/>
</dbReference>
<gene>
    <name evidence="5" type="primary">FAAH2</name>
    <name evidence="5" type="ORF">NPIL_4641</name>
</gene>
<evidence type="ECO:0000256" key="1">
    <source>
        <dbReference type="ARBA" id="ARBA00009199"/>
    </source>
</evidence>
<protein>
    <submittedName>
        <fullName evidence="5">Fatty-acid amide hydrolase 2</fullName>
    </submittedName>
</protein>
<dbReference type="Pfam" id="PF01425">
    <property type="entry name" value="Amidase"/>
    <property type="match status" value="1"/>
</dbReference>
<evidence type="ECO:0000313" key="5">
    <source>
        <dbReference type="EMBL" id="GFS75580.1"/>
    </source>
</evidence>
<evidence type="ECO:0000256" key="3">
    <source>
        <dbReference type="SAM" id="SignalP"/>
    </source>
</evidence>
<dbReference type="SUPFAM" id="SSF75304">
    <property type="entry name" value="Amidase signature (AS) enzymes"/>
    <property type="match status" value="1"/>
</dbReference>
<proteinExistence type="inferred from homology"/>
<sequence length="530" mass="58969">MGFAKSLLLNIILFFLAKVRRVIDTLSEIAFGWYYEGKHEELPPIKDSCLMEPAHVLAAKIRCRQISSTEVVKAYINRIRQVQPIVNAIVDERFSEAIQEAQEIDKFLKETTITDNELAEEKPFLGIPVTIKEAIAVKGCLFTVGLVARKGVRAEFDSEAVILLRKAGAIPIAVTITPELCFWWESYNVLYGRCRNPYNTTRTAGGSSGGEGCILGCAGSVIGVGNDIGGSIRIPAAFNGVFGHKPTRGVVSNNGQYPPAAPSLQTFLMTGPMCRYASDLLPMMKVLNESIHLKLEENINFQDLKIYYMDNEGGNPLVSSVHPEIREALSKVLHYFKDTYGIVPEKVNIPNMHRSFEIWSKVIVSSGLRPITVEMTGRIGEANVWLEILKWCIPGCSNHILPVLTSATLNKLWAPKTEKEVDKYFRMVYEIEKFVKELLNDNGIFIYPTSPEIAPYHAQAFLKPFSVSYTAAFNLLGMPVSQCPITLSSNGLPIGLQVVGNHYRDHITIAVVEELERAFGGWINPSKEEL</sequence>
<evidence type="ECO:0000313" key="6">
    <source>
        <dbReference type="Proteomes" id="UP000887013"/>
    </source>
</evidence>
<dbReference type="Gene3D" id="3.90.1300.10">
    <property type="entry name" value="Amidase signature (AS) domain"/>
    <property type="match status" value="1"/>
</dbReference>
<keyword evidence="5" id="KW-0378">Hydrolase</keyword>